<accession>A0ABW7E9U4</accession>
<gene>
    <name evidence="2" type="ORF">ACGU38_31630</name>
</gene>
<dbReference type="InterPro" id="IPR011010">
    <property type="entry name" value="DNA_brk_join_enz"/>
</dbReference>
<dbReference type="SUPFAM" id="SSF56349">
    <property type="entry name" value="DNA breaking-rejoining enzymes"/>
    <property type="match status" value="1"/>
</dbReference>
<dbReference type="Gene3D" id="1.10.443.10">
    <property type="entry name" value="Intergrase catalytic core"/>
    <property type="match status" value="1"/>
</dbReference>
<organism evidence="2 3">
    <name type="scientific">Streptomyces rochei</name>
    <name type="common">Streptomyces parvullus</name>
    <dbReference type="NCBI Taxonomy" id="1928"/>
    <lineage>
        <taxon>Bacteria</taxon>
        <taxon>Bacillati</taxon>
        <taxon>Actinomycetota</taxon>
        <taxon>Actinomycetes</taxon>
        <taxon>Kitasatosporales</taxon>
        <taxon>Streptomycetaceae</taxon>
        <taxon>Streptomyces</taxon>
        <taxon>Streptomyces rochei group</taxon>
    </lineage>
</organism>
<keyword evidence="1" id="KW-0233">DNA recombination</keyword>
<protein>
    <submittedName>
        <fullName evidence="2">Site-specific integrase</fullName>
    </submittedName>
</protein>
<dbReference type="EMBL" id="JBIENY010000459">
    <property type="protein sequence ID" value="MFG6299890.1"/>
    <property type="molecule type" value="Genomic_DNA"/>
</dbReference>
<reference evidence="2 3" key="1">
    <citation type="submission" date="2024-10" db="EMBL/GenBank/DDBJ databases">
        <title>Draft genome assembly of a novel steroid transforming actinomycete isolated from African clawed frog Xenopus laevis.</title>
        <authorList>
            <person name="Bragin E."/>
            <person name="Kollerov V."/>
            <person name="Donova M.V."/>
        </authorList>
    </citation>
    <scope>NUCLEOTIDE SEQUENCE [LARGE SCALE GENOMIC DNA]</scope>
    <source>
        <strain evidence="2 3">MTOC-St3</strain>
    </source>
</reference>
<evidence type="ECO:0000313" key="2">
    <source>
        <dbReference type="EMBL" id="MFG6299890.1"/>
    </source>
</evidence>
<keyword evidence="3" id="KW-1185">Reference proteome</keyword>
<dbReference type="Proteomes" id="UP001605990">
    <property type="component" value="Unassembled WGS sequence"/>
</dbReference>
<evidence type="ECO:0000313" key="3">
    <source>
        <dbReference type="Proteomes" id="UP001605990"/>
    </source>
</evidence>
<dbReference type="InterPro" id="IPR013762">
    <property type="entry name" value="Integrase-like_cat_sf"/>
</dbReference>
<sequence>LKVHPKVAQAILRHSQISMTMDVYTHVVGDSEREAVGMLAELLEDPLIG</sequence>
<comment type="caution">
    <text evidence="2">The sequence shown here is derived from an EMBL/GenBank/DDBJ whole genome shotgun (WGS) entry which is preliminary data.</text>
</comment>
<proteinExistence type="predicted"/>
<feature type="non-terminal residue" evidence="2">
    <location>
        <position position="1"/>
    </location>
</feature>
<evidence type="ECO:0000256" key="1">
    <source>
        <dbReference type="ARBA" id="ARBA00023172"/>
    </source>
</evidence>
<name>A0ABW7E9U4_STRRO</name>